<feature type="compositionally biased region" description="Acidic residues" evidence="12">
    <location>
        <begin position="268"/>
        <end position="277"/>
    </location>
</feature>
<dbReference type="GO" id="GO:0006998">
    <property type="term" value="P:nuclear envelope organization"/>
    <property type="evidence" value="ECO:0007669"/>
    <property type="project" value="TreeGrafter"/>
</dbReference>
<keyword evidence="7" id="KW-0539">Nucleus</keyword>
<feature type="region of interest" description="Disordered" evidence="12">
    <location>
        <begin position="83"/>
        <end position="337"/>
    </location>
</feature>
<dbReference type="SMART" id="SM00540">
    <property type="entry name" value="LEM"/>
    <property type="match status" value="1"/>
</dbReference>
<evidence type="ECO:0000259" key="14">
    <source>
        <dbReference type="PROSITE" id="PS50954"/>
    </source>
</evidence>
<feature type="domain" description="LEM" evidence="14">
    <location>
        <begin position="65"/>
        <end position="109"/>
    </location>
</feature>
<evidence type="ECO:0000256" key="4">
    <source>
        <dbReference type="ARBA" id="ARBA00022989"/>
    </source>
</evidence>
<keyword evidence="16" id="KW-1185">Reference proteome</keyword>
<evidence type="ECO:0000256" key="2">
    <source>
        <dbReference type="ARBA" id="ARBA00022553"/>
    </source>
</evidence>
<comment type="subcellular location">
    <subcellularLocation>
        <location evidence="1">Nucleus inner membrane</location>
        <topology evidence="1">Multi-pass membrane protein</topology>
    </subcellularLocation>
</comment>
<dbReference type="GO" id="GO:0030514">
    <property type="term" value="P:negative regulation of BMP signaling pathway"/>
    <property type="evidence" value="ECO:0007669"/>
    <property type="project" value="Ensembl"/>
</dbReference>
<sequence length="969" mass="106024">MKSVPLPLPSDWRLWPGGGASRVTDGSRPQSSAHASVPAGTRERRGAARRGAWVGNAAAAGQRNMAAAAQLTDEELFSELRRFGLSPGPVTESTRPVYLKKLKKLREDERAGARGSAKKTRNSNNNNTGAGAAPGEGGGRAAPGMGARLASPDQTYLPGGAAGGSRSRAAPPAGGGKVLLGFSSDESDVEASPRSQAGAGGGSSSRRERASPPVRGLRPAASHGACSERSSFPPEAGRRKPSAWWGAVARRPTATAGAQTQGMREPGEGEEEEDEEERQWKNRTVNGNRHPSFGGRAEYSDSEEEEGERAKQQVLKEETAPRQHRGRRSLSKSPAPFTASKCAAAGAGMMETGQQRAGGGGGAGVIAMNDRAEAAAAGSLDRGRNQEEEAVMRRRGDCENLDTSPSIPRYRSTSSKNSPPLLVLPQPTDMDSSKSSDPLGTVRKAANNHVLSGAAGGFSIEPRIYSATNSLPLGAVTPSSLRINHSNHTGSNHTYLKSTYKQKLSEPEEELLQQFKREEVSTTGGFSAHYLSMFLLTAACLFFLILGLMYVRMRGSGVAEHGEVNIKNPFSEQLEEIKANEKSLMMNSLYKLHDRLAQVAGDHDCGNSIQRNLSVQETAAYLKSLGPEYEKVLNTALQWIMSRGEDVGIKCIGSDPSEELNNVTDVKYLESTRPQMSFRCRFRRAFITVTHRLSILLLGIGMVWGVLHYMKYRWTKEEEETRQMYDMVVKIIDVLRSHNEACQENKDLQPYIPIPHVCDSLIPPQDRKKMKKVWNRAVDFLAANESRVRTETRRIGGADSLVWRWIQPSAACDKILVIPSKVWQGQAFHLDRRNSPPNSLTPCLKIRNMFDPVMEIGDHWHLAIQEAILEKCSDNDGIVHIAVDKNSREGCVYVKCLSPEYAGKAFKALHGSWFDGKLVTVKYLRLDRYHHRFPQALTCNTPLKPSNKHMNSMSHLRLRTGTTNSQGSS</sequence>
<dbReference type="Gene3D" id="1.10.10.1180">
    <property type="entry name" value="MAN1, winged-helix domain"/>
    <property type="match status" value="1"/>
</dbReference>
<feature type="compositionally biased region" description="Basic and acidic residues" evidence="12">
    <location>
        <begin position="381"/>
        <end position="398"/>
    </location>
</feature>
<accession>A0A8C4VJF0</accession>
<dbReference type="InterPro" id="IPR011015">
    <property type="entry name" value="LEM/LEM-like_dom_sf"/>
</dbReference>
<dbReference type="InterPro" id="IPR035979">
    <property type="entry name" value="RBD_domain_sf"/>
</dbReference>
<dbReference type="CDD" id="cd12286">
    <property type="entry name" value="RRM_Man1"/>
    <property type="match status" value="1"/>
</dbReference>
<evidence type="ECO:0000256" key="9">
    <source>
        <dbReference type="ARBA" id="ARBA00063273"/>
    </source>
</evidence>
<dbReference type="GO" id="GO:0031490">
    <property type="term" value="F:chromatin DNA binding"/>
    <property type="evidence" value="ECO:0007669"/>
    <property type="project" value="TreeGrafter"/>
</dbReference>
<keyword evidence="4 13" id="KW-1133">Transmembrane helix</keyword>
<dbReference type="InterPro" id="IPR003887">
    <property type="entry name" value="LEM_dom"/>
</dbReference>
<dbReference type="FunFam" id="1.10.720.40:FF:000001">
    <property type="entry name" value="LEM domain containing 2, isoform CRA_a"/>
    <property type="match status" value="1"/>
</dbReference>
<keyword evidence="2" id="KW-0597">Phosphoprotein</keyword>
<evidence type="ECO:0000256" key="5">
    <source>
        <dbReference type="ARBA" id="ARBA00023125"/>
    </source>
</evidence>
<dbReference type="GeneTree" id="ENSGT00940000157643"/>
<feature type="transmembrane region" description="Helical" evidence="13">
    <location>
        <begin position="685"/>
        <end position="707"/>
    </location>
</feature>
<keyword evidence="6 13" id="KW-0472">Membrane</keyword>
<keyword evidence="3 13" id="KW-0812">Transmembrane</keyword>
<dbReference type="InterPro" id="IPR034394">
    <property type="entry name" value="Man1_RRM"/>
</dbReference>
<dbReference type="Gene3D" id="1.10.720.40">
    <property type="match status" value="1"/>
</dbReference>
<dbReference type="FunFam" id="1.10.10.1180:FF:000001">
    <property type="entry name" value="inner nuclear membrane protein Man1"/>
    <property type="match status" value="1"/>
</dbReference>
<feature type="compositionally biased region" description="Gly residues" evidence="12">
    <location>
        <begin position="132"/>
        <end position="141"/>
    </location>
</feature>
<dbReference type="Pfam" id="PF03020">
    <property type="entry name" value="LEM"/>
    <property type="match status" value="1"/>
</dbReference>
<evidence type="ECO:0000256" key="7">
    <source>
        <dbReference type="ARBA" id="ARBA00023242"/>
    </source>
</evidence>
<dbReference type="GO" id="GO:0005637">
    <property type="term" value="C:nuclear inner membrane"/>
    <property type="evidence" value="ECO:0007669"/>
    <property type="project" value="UniProtKB-SubCell"/>
</dbReference>
<proteinExistence type="predicted"/>
<dbReference type="Gene3D" id="3.30.70.330">
    <property type="match status" value="1"/>
</dbReference>
<dbReference type="AlphaFoldDB" id="A0A8C4VJF0"/>
<dbReference type="SUPFAM" id="SSF63451">
    <property type="entry name" value="LEM domain"/>
    <property type="match status" value="1"/>
</dbReference>
<evidence type="ECO:0000256" key="6">
    <source>
        <dbReference type="ARBA" id="ARBA00023136"/>
    </source>
</evidence>
<evidence type="ECO:0000256" key="13">
    <source>
        <dbReference type="SAM" id="Phobius"/>
    </source>
</evidence>
<evidence type="ECO:0000256" key="1">
    <source>
        <dbReference type="ARBA" id="ARBA00004473"/>
    </source>
</evidence>
<dbReference type="InterPro" id="IPR041885">
    <property type="entry name" value="MAN1_winged_helix_dom"/>
</dbReference>
<comment type="function">
    <text evidence="8">Can function as a specific repressor of TGF-beta, activin, and BMP signaling through its interaction with the R-SMAD proteins. Antagonizes TGF-beta-induced cell proliferation arrest.</text>
</comment>
<evidence type="ECO:0000313" key="15">
    <source>
        <dbReference type="Ensembl" id="ENSGEVP00005003363.1"/>
    </source>
</evidence>
<feature type="region of interest" description="Disordered" evidence="12">
    <location>
        <begin position="375"/>
        <end position="441"/>
    </location>
</feature>
<feature type="region of interest" description="Disordered" evidence="12">
    <location>
        <begin position="1"/>
        <end position="51"/>
    </location>
</feature>
<gene>
    <name evidence="15" type="primary">LEMD3</name>
</gene>
<comment type="subunit">
    <text evidence="9">Interacts with SMAD1, SMAD2, SMAD3 and SMAD5. Binds to both phosphorylated and unphosphorylated R-SMADS.</text>
</comment>
<evidence type="ECO:0000256" key="12">
    <source>
        <dbReference type="SAM" id="MobiDB-lite"/>
    </source>
</evidence>
<feature type="transmembrane region" description="Helical" evidence="13">
    <location>
        <begin position="530"/>
        <end position="551"/>
    </location>
</feature>
<dbReference type="InterPro" id="IPR012677">
    <property type="entry name" value="Nucleotide-bd_a/b_plait_sf"/>
</dbReference>
<dbReference type="Pfam" id="PF09402">
    <property type="entry name" value="MSC"/>
    <property type="match status" value="1"/>
</dbReference>
<feature type="compositionally biased region" description="Polar residues" evidence="12">
    <location>
        <begin position="429"/>
        <end position="438"/>
    </location>
</feature>
<protein>
    <recommendedName>
        <fullName evidence="10">Inner nuclear membrane protein Man1</fullName>
    </recommendedName>
    <alternativeName>
        <fullName evidence="11">LEM domain-containing protein 3</fullName>
    </alternativeName>
</protein>
<dbReference type="Ensembl" id="ENSGEVT00005003515.1">
    <property type="protein sequence ID" value="ENSGEVP00005003363.1"/>
    <property type="gene ID" value="ENSGEVG00005002467.1"/>
</dbReference>
<evidence type="ECO:0000256" key="8">
    <source>
        <dbReference type="ARBA" id="ARBA00057490"/>
    </source>
</evidence>
<feature type="region of interest" description="Disordered" evidence="12">
    <location>
        <begin position="947"/>
        <end position="969"/>
    </location>
</feature>
<reference evidence="15" key="1">
    <citation type="submission" date="2025-08" db="UniProtKB">
        <authorList>
            <consortium name="Ensembl"/>
        </authorList>
    </citation>
    <scope>IDENTIFICATION</scope>
</reference>
<reference evidence="15" key="2">
    <citation type="submission" date="2025-09" db="UniProtKB">
        <authorList>
            <consortium name="Ensembl"/>
        </authorList>
    </citation>
    <scope>IDENTIFICATION</scope>
</reference>
<feature type="compositionally biased region" description="Polar residues" evidence="12">
    <location>
        <begin position="401"/>
        <end position="418"/>
    </location>
</feature>
<dbReference type="FunFam" id="3.30.70.330:FF:000176">
    <property type="entry name" value="Inner nuclear membrane protein Man1"/>
    <property type="match status" value="1"/>
</dbReference>
<evidence type="ECO:0000313" key="16">
    <source>
        <dbReference type="Proteomes" id="UP000694390"/>
    </source>
</evidence>
<dbReference type="PANTHER" id="PTHR13428">
    <property type="entry name" value="INNER NUCLEAR MEMBRANE PROTEIN MAN1 LEM DOMAIN CONTAINING PROTEIN"/>
    <property type="match status" value="1"/>
</dbReference>
<organism evidence="15 16">
    <name type="scientific">Gopherus evgoodei</name>
    <name type="common">Goodes thornscrub tortoise</name>
    <dbReference type="NCBI Taxonomy" id="1825980"/>
    <lineage>
        <taxon>Eukaryota</taxon>
        <taxon>Metazoa</taxon>
        <taxon>Chordata</taxon>
        <taxon>Craniata</taxon>
        <taxon>Vertebrata</taxon>
        <taxon>Euteleostomi</taxon>
        <taxon>Archelosauria</taxon>
        <taxon>Testudinata</taxon>
        <taxon>Testudines</taxon>
        <taxon>Cryptodira</taxon>
        <taxon>Durocryptodira</taxon>
        <taxon>Testudinoidea</taxon>
        <taxon>Testudinidae</taxon>
        <taxon>Gopherus</taxon>
    </lineage>
</organism>
<dbReference type="CDD" id="cd12942">
    <property type="entry name" value="LEM_Man1"/>
    <property type="match status" value="1"/>
</dbReference>
<dbReference type="InterPro" id="IPR018996">
    <property type="entry name" value="Man1/Src1-like_C"/>
</dbReference>
<name>A0A8C4VJF0_9SAUR</name>
<dbReference type="Proteomes" id="UP000694390">
    <property type="component" value="Unassembled WGS sequence"/>
</dbReference>
<dbReference type="OrthoDB" id="118234at2759"/>
<feature type="compositionally biased region" description="Basic and acidic residues" evidence="12">
    <location>
        <begin position="308"/>
        <end position="321"/>
    </location>
</feature>
<evidence type="ECO:0000256" key="10">
    <source>
        <dbReference type="ARBA" id="ARBA00067966"/>
    </source>
</evidence>
<dbReference type="GO" id="GO:0032926">
    <property type="term" value="P:negative regulation of activin receptor signaling pathway"/>
    <property type="evidence" value="ECO:0007669"/>
    <property type="project" value="Ensembl"/>
</dbReference>
<dbReference type="GO" id="GO:0030512">
    <property type="term" value="P:negative regulation of transforming growth factor beta receptor signaling pathway"/>
    <property type="evidence" value="ECO:0007669"/>
    <property type="project" value="Ensembl"/>
</dbReference>
<dbReference type="InterPro" id="IPR052277">
    <property type="entry name" value="INM_ESCRT-Associated"/>
</dbReference>
<dbReference type="SUPFAM" id="SSF54928">
    <property type="entry name" value="RNA-binding domain, RBD"/>
    <property type="match status" value="1"/>
</dbReference>
<dbReference type="PROSITE" id="PS50954">
    <property type="entry name" value="LEM"/>
    <property type="match status" value="1"/>
</dbReference>
<keyword evidence="5" id="KW-0238">DNA-binding</keyword>
<evidence type="ECO:0000256" key="3">
    <source>
        <dbReference type="ARBA" id="ARBA00022692"/>
    </source>
</evidence>
<dbReference type="PANTHER" id="PTHR13428:SF10">
    <property type="entry name" value="INNER NUCLEAR MEMBRANE PROTEIN MAN1"/>
    <property type="match status" value="1"/>
</dbReference>
<evidence type="ECO:0000256" key="11">
    <source>
        <dbReference type="ARBA" id="ARBA00081981"/>
    </source>
</evidence>